<dbReference type="EMBL" id="CAJNJA010064709">
    <property type="protein sequence ID" value="CAE7883880.1"/>
    <property type="molecule type" value="Genomic_DNA"/>
</dbReference>
<feature type="transmembrane region" description="Helical" evidence="1">
    <location>
        <begin position="173"/>
        <end position="191"/>
    </location>
</feature>
<evidence type="ECO:0000256" key="1">
    <source>
        <dbReference type="SAM" id="Phobius"/>
    </source>
</evidence>
<dbReference type="AlphaFoldDB" id="A0A813AX68"/>
<feature type="transmembrane region" description="Helical" evidence="1">
    <location>
        <begin position="12"/>
        <end position="34"/>
    </location>
</feature>
<gene>
    <name evidence="2" type="ORF">SNEC2469_LOCUS29119</name>
</gene>
<comment type="caution">
    <text evidence="2">The sequence shown here is derived from an EMBL/GenBank/DDBJ whole genome shotgun (WGS) entry which is preliminary data.</text>
</comment>
<name>A0A813AX68_9DINO</name>
<keyword evidence="1" id="KW-0812">Transmembrane</keyword>
<evidence type="ECO:0008006" key="4">
    <source>
        <dbReference type="Google" id="ProtNLM"/>
    </source>
</evidence>
<reference evidence="2" key="1">
    <citation type="submission" date="2021-02" db="EMBL/GenBank/DDBJ databases">
        <authorList>
            <person name="Dougan E. K."/>
            <person name="Rhodes N."/>
            <person name="Thang M."/>
            <person name="Chan C."/>
        </authorList>
    </citation>
    <scope>NUCLEOTIDE SEQUENCE</scope>
</reference>
<evidence type="ECO:0000313" key="2">
    <source>
        <dbReference type="EMBL" id="CAE7883880.1"/>
    </source>
</evidence>
<proteinExistence type="predicted"/>
<feature type="transmembrane region" description="Helical" evidence="1">
    <location>
        <begin position="254"/>
        <end position="278"/>
    </location>
</feature>
<keyword evidence="3" id="KW-1185">Reference proteome</keyword>
<keyword evidence="1" id="KW-0472">Membrane</keyword>
<dbReference type="Proteomes" id="UP000601435">
    <property type="component" value="Unassembled WGS sequence"/>
</dbReference>
<feature type="transmembrane region" description="Helical" evidence="1">
    <location>
        <begin position="143"/>
        <end position="166"/>
    </location>
</feature>
<keyword evidence="1" id="KW-1133">Transmembrane helix</keyword>
<dbReference type="PROSITE" id="PS51257">
    <property type="entry name" value="PROKAR_LIPOPROTEIN"/>
    <property type="match status" value="1"/>
</dbReference>
<protein>
    <recommendedName>
        <fullName evidence="4">Transmembrane protein</fullName>
    </recommendedName>
</protein>
<sequence length="340" mass="37809">MAGKKKGSGVGAVIRFVEKVAMFVVAALACFALVRSDYPSRWLVEDSEFVVFARKHRGCLLIEFSAPDEYHTIYRPTEKNSLRPDENSENCGFIDHEEDEWFSGRVSVFQVHGNVSSLLTNQYSFLGKAHASMGAESYEVNPGYLLLLGGVATALSVVFEGCLLIAKLVDVPKAWWFSLLSLIPYFFYIPLNTQVSENQQVWIRFPALYETAALLLIVAAAFLSVAACALACICASGQWHGHHHRHRHHDHPCIIGCGMCGIMTGYGLLLLVLIALYTNFTFPASFDFDFDFDFSFSIYLEILKVLTWTAMGTDLIAFIAFLCSLRTDSKGGHELSDEAV</sequence>
<feature type="transmembrane region" description="Helical" evidence="1">
    <location>
        <begin position="298"/>
        <end position="323"/>
    </location>
</feature>
<dbReference type="OrthoDB" id="427936at2759"/>
<accession>A0A813AX68</accession>
<organism evidence="2 3">
    <name type="scientific">Symbiodinium necroappetens</name>
    <dbReference type="NCBI Taxonomy" id="1628268"/>
    <lineage>
        <taxon>Eukaryota</taxon>
        <taxon>Sar</taxon>
        <taxon>Alveolata</taxon>
        <taxon>Dinophyceae</taxon>
        <taxon>Suessiales</taxon>
        <taxon>Symbiodiniaceae</taxon>
        <taxon>Symbiodinium</taxon>
    </lineage>
</organism>
<evidence type="ECO:0000313" key="3">
    <source>
        <dbReference type="Proteomes" id="UP000601435"/>
    </source>
</evidence>
<feature type="transmembrane region" description="Helical" evidence="1">
    <location>
        <begin position="211"/>
        <end position="233"/>
    </location>
</feature>